<evidence type="ECO:0000313" key="4">
    <source>
        <dbReference type="Proteomes" id="UP000327458"/>
    </source>
</evidence>
<sequence length="118" mass="12245">MMKSTLFAIPMLAASLTIGTGMASAAEGAAPAKAPAGAAVQQKGMAPEAAHQAPAAVKAAKPAAEAVYGSELMSKEEIADYKVQLKACKNPEARTKLQMEHHTRMQERAAEKGVTLPD</sequence>
<dbReference type="Proteomes" id="UP000327458">
    <property type="component" value="Unassembled WGS sequence"/>
</dbReference>
<evidence type="ECO:0000256" key="1">
    <source>
        <dbReference type="SAM" id="MobiDB-lite"/>
    </source>
</evidence>
<proteinExistence type="predicted"/>
<organism evidence="3 4">
    <name type="scientific">Chlorobium phaeovibrioides</name>
    <dbReference type="NCBI Taxonomy" id="1094"/>
    <lineage>
        <taxon>Bacteria</taxon>
        <taxon>Pseudomonadati</taxon>
        <taxon>Chlorobiota</taxon>
        <taxon>Chlorobiia</taxon>
        <taxon>Chlorobiales</taxon>
        <taxon>Chlorobiaceae</taxon>
        <taxon>Chlorobium/Pelodictyon group</taxon>
        <taxon>Chlorobium</taxon>
    </lineage>
</organism>
<keyword evidence="2" id="KW-0732">Signal</keyword>
<evidence type="ECO:0000313" key="3">
    <source>
        <dbReference type="EMBL" id="KAA6233139.1"/>
    </source>
</evidence>
<accession>A0A5M8IFS4</accession>
<evidence type="ECO:0000256" key="2">
    <source>
        <dbReference type="SAM" id="SignalP"/>
    </source>
</evidence>
<dbReference type="EMBL" id="VMRG01000001">
    <property type="protein sequence ID" value="KAA6233139.1"/>
    <property type="molecule type" value="Genomic_DNA"/>
</dbReference>
<dbReference type="RefSeq" id="WP_149997696.1">
    <property type="nucleotide sequence ID" value="NZ_CP041698.1"/>
</dbReference>
<comment type="caution">
    <text evidence="3">The sequence shown here is derived from an EMBL/GenBank/DDBJ whole genome shotgun (WGS) entry which is preliminary data.</text>
</comment>
<evidence type="ECO:0008006" key="5">
    <source>
        <dbReference type="Google" id="ProtNLM"/>
    </source>
</evidence>
<reference evidence="3 4" key="1">
    <citation type="submission" date="2019-07" db="EMBL/GenBank/DDBJ databases">
        <title>Draft genome Sequence of Chlorobium phaeovibrioides sp. strain PhvTcv-s14, from the Phylum Chlorobi.</title>
        <authorList>
            <person name="Babenko V."/>
            <person name="Boldyreva D."/>
            <person name="Kanygina A."/>
            <person name="Selezneva O."/>
            <person name="Akopiyan T."/>
            <person name="Lunina O."/>
        </authorList>
    </citation>
    <scope>NUCLEOTIDE SEQUENCE [LARGE SCALE GENOMIC DNA]</scope>
    <source>
        <strain evidence="3 4">GrTcv12</strain>
    </source>
</reference>
<feature type="region of interest" description="Disordered" evidence="1">
    <location>
        <begin position="94"/>
        <end position="118"/>
    </location>
</feature>
<protein>
    <recommendedName>
        <fullName evidence="5">DUF4142 domain-containing protein</fullName>
    </recommendedName>
</protein>
<name>A0A5M8IFS4_CHLPH</name>
<gene>
    <name evidence="3" type="ORF">FP507_08865</name>
</gene>
<dbReference type="AlphaFoldDB" id="A0A5M8IFS4"/>
<feature type="compositionally biased region" description="Basic and acidic residues" evidence="1">
    <location>
        <begin position="94"/>
        <end position="111"/>
    </location>
</feature>
<feature type="signal peptide" evidence="2">
    <location>
        <begin position="1"/>
        <end position="25"/>
    </location>
</feature>
<feature type="chain" id="PRO_5024985690" description="DUF4142 domain-containing protein" evidence="2">
    <location>
        <begin position="26"/>
        <end position="118"/>
    </location>
</feature>